<name>A0A183EYH4_9BILA</name>
<evidence type="ECO:0000313" key="2">
    <source>
        <dbReference type="Proteomes" id="UP000271098"/>
    </source>
</evidence>
<dbReference type="EMBL" id="UYRT01108074">
    <property type="protein sequence ID" value="VDN44987.1"/>
    <property type="molecule type" value="Genomic_DNA"/>
</dbReference>
<protein>
    <submittedName>
        <fullName evidence="1 3">Uncharacterized protein</fullName>
    </submittedName>
</protein>
<dbReference type="Proteomes" id="UP000271098">
    <property type="component" value="Unassembled WGS sequence"/>
</dbReference>
<accession>A0A183EYH4</accession>
<dbReference type="WBParaSite" id="GPUH_0002604501-mRNA-1">
    <property type="protein sequence ID" value="GPUH_0002604501-mRNA-1"/>
    <property type="gene ID" value="GPUH_0002604501"/>
</dbReference>
<reference evidence="1 2" key="2">
    <citation type="submission" date="2018-11" db="EMBL/GenBank/DDBJ databases">
        <authorList>
            <consortium name="Pathogen Informatics"/>
        </authorList>
    </citation>
    <scope>NUCLEOTIDE SEQUENCE [LARGE SCALE GENOMIC DNA]</scope>
</reference>
<evidence type="ECO:0000313" key="3">
    <source>
        <dbReference type="WBParaSite" id="GPUH_0002604501-mRNA-1"/>
    </source>
</evidence>
<keyword evidence="2" id="KW-1185">Reference proteome</keyword>
<evidence type="ECO:0000313" key="1">
    <source>
        <dbReference type="EMBL" id="VDN44987.1"/>
    </source>
</evidence>
<sequence length="68" mass="7347">MAEQTGSAVLRSPSTDLALQSAAQFIDGSIEGVIARTSHSVVYRAQSRLFVCLILNCCECFILGYCEC</sequence>
<organism evidence="3">
    <name type="scientific">Gongylonema pulchrum</name>
    <dbReference type="NCBI Taxonomy" id="637853"/>
    <lineage>
        <taxon>Eukaryota</taxon>
        <taxon>Metazoa</taxon>
        <taxon>Ecdysozoa</taxon>
        <taxon>Nematoda</taxon>
        <taxon>Chromadorea</taxon>
        <taxon>Rhabditida</taxon>
        <taxon>Spirurina</taxon>
        <taxon>Spiruromorpha</taxon>
        <taxon>Spiruroidea</taxon>
        <taxon>Gongylonematidae</taxon>
        <taxon>Gongylonema</taxon>
    </lineage>
</organism>
<gene>
    <name evidence="1" type="ORF">GPUH_LOCUS26015</name>
</gene>
<reference evidence="3" key="1">
    <citation type="submission" date="2016-06" db="UniProtKB">
        <authorList>
            <consortium name="WormBaseParasite"/>
        </authorList>
    </citation>
    <scope>IDENTIFICATION</scope>
</reference>
<dbReference type="AlphaFoldDB" id="A0A183EYH4"/>
<proteinExistence type="predicted"/>